<sequence length="419" mass="46223">MWLRLVASFWIAVSTVHAAIRVETLVPQPIRIRLEDLPRPYQTASAEKYPRIVPPPKDPVLHLPQGFQLTVLADGLDSPRWIVPGPNGSLFVAESYSGRIWLLELEAGRSTGIRRHLFAPEGIGLREPFGMAWDEHWFYVACTDRLLRFPYEPGQTFLKGKGSVLAVYPGGGHWTRSLVLSPDGTALYVGIGSAGNVGWERSPRATVLQVPLNGSPPKVWVRGIRNPVGLAFHPVTRELWCVVNERDGLGDDLVPDYMACLHPGEFYGWPAVYLSSHLRDPRIEIFGPKLHTLVSQTKTPEILFQAHSAPLGLAFAATETLFPPRYQNGAFVSFHGSWNRTVATGYKIVFVPFAPEGRPLGWYEDFLTGFLLDADRPIAWGRPTGLAVLPGKGVVFSDDASGRIYLISYGASGKPSVAP</sequence>
<dbReference type="PANTHER" id="PTHR19328">
    <property type="entry name" value="HEDGEHOG-INTERACTING PROTEIN"/>
    <property type="match status" value="1"/>
</dbReference>
<evidence type="ECO:0000259" key="2">
    <source>
        <dbReference type="Pfam" id="PF22807"/>
    </source>
</evidence>
<dbReference type="RefSeq" id="WP_174582448.1">
    <property type="nucleotide sequence ID" value="NZ_CAJNOB010000056.1"/>
</dbReference>
<protein>
    <submittedName>
        <fullName evidence="3">Sorbosone dehydrogenase</fullName>
    </submittedName>
</protein>
<name>A0A8J2FPM2_9BACT</name>
<feature type="chain" id="PRO_5035241918" evidence="1">
    <location>
        <begin position="19"/>
        <end position="419"/>
    </location>
</feature>
<dbReference type="InterPro" id="IPR011041">
    <property type="entry name" value="Quinoprot_gluc/sorb_DH_b-prop"/>
</dbReference>
<evidence type="ECO:0000313" key="3">
    <source>
        <dbReference type="EMBL" id="CAF0703744.1"/>
    </source>
</evidence>
<keyword evidence="1" id="KW-0732">Signal</keyword>
<dbReference type="AlphaFoldDB" id="A0A8J2FPM2"/>
<dbReference type="Gene3D" id="2.120.10.30">
    <property type="entry name" value="TolB, C-terminal domain"/>
    <property type="match status" value="1"/>
</dbReference>
<evidence type="ECO:0000256" key="1">
    <source>
        <dbReference type="SAM" id="SignalP"/>
    </source>
</evidence>
<dbReference type="SUPFAM" id="SSF50952">
    <property type="entry name" value="Soluble quinoprotein glucose dehydrogenase"/>
    <property type="match status" value="1"/>
</dbReference>
<reference evidence="3" key="1">
    <citation type="submission" date="2021-02" db="EMBL/GenBank/DDBJ databases">
        <authorList>
            <person name="Cremers G."/>
            <person name="Picone N."/>
        </authorList>
    </citation>
    <scope>NUCLEOTIDE SEQUENCE</scope>
    <source>
        <strain evidence="3">PQ17</strain>
    </source>
</reference>
<feature type="domain" description="Pyrroloquinoline quinone-dependent pyranose dehydrogenase beta-propeller" evidence="2">
    <location>
        <begin position="63"/>
        <end position="249"/>
    </location>
</feature>
<dbReference type="EMBL" id="CAJNOB010000056">
    <property type="protein sequence ID" value="CAF0703744.1"/>
    <property type="molecule type" value="Genomic_DNA"/>
</dbReference>
<gene>
    <name evidence="3" type="ORF">MPNT_60088</name>
</gene>
<feature type="domain" description="Pyrroloquinoline quinone-dependent pyranose dehydrogenase beta-propeller" evidence="2">
    <location>
        <begin position="296"/>
        <end position="408"/>
    </location>
</feature>
<dbReference type="InterPro" id="IPR054539">
    <property type="entry name" value="Beta-prop_PDH"/>
</dbReference>
<dbReference type="Proteomes" id="UP000663859">
    <property type="component" value="Unassembled WGS sequence"/>
</dbReference>
<feature type="signal peptide" evidence="1">
    <location>
        <begin position="1"/>
        <end position="18"/>
    </location>
</feature>
<dbReference type="PANTHER" id="PTHR19328:SF55">
    <property type="entry name" value="BLR6566 PROTEIN"/>
    <property type="match status" value="1"/>
</dbReference>
<organism evidence="3 4">
    <name type="scientific">Candidatus Methylacidithermus pantelleriae</name>
    <dbReference type="NCBI Taxonomy" id="2744239"/>
    <lineage>
        <taxon>Bacteria</taxon>
        <taxon>Pseudomonadati</taxon>
        <taxon>Verrucomicrobiota</taxon>
        <taxon>Methylacidiphilae</taxon>
        <taxon>Methylacidiphilales</taxon>
        <taxon>Methylacidiphilaceae</taxon>
        <taxon>Candidatus Methylacidithermus</taxon>
    </lineage>
</organism>
<proteinExistence type="predicted"/>
<dbReference type="Pfam" id="PF22807">
    <property type="entry name" value="TrAA12"/>
    <property type="match status" value="2"/>
</dbReference>
<dbReference type="InterPro" id="IPR011042">
    <property type="entry name" value="6-blade_b-propeller_TolB-like"/>
</dbReference>
<keyword evidence="4" id="KW-1185">Reference proteome</keyword>
<evidence type="ECO:0000313" key="4">
    <source>
        <dbReference type="Proteomes" id="UP000663859"/>
    </source>
</evidence>
<comment type="caution">
    <text evidence="3">The sequence shown here is derived from an EMBL/GenBank/DDBJ whole genome shotgun (WGS) entry which is preliminary data.</text>
</comment>
<accession>A0A8J2FPM2</accession>